<protein>
    <recommendedName>
        <fullName evidence="3">BTB domain-containing protein</fullName>
    </recommendedName>
</protein>
<evidence type="ECO:0000259" key="3">
    <source>
        <dbReference type="PROSITE" id="PS50097"/>
    </source>
</evidence>
<dbReference type="SUPFAM" id="SSF117281">
    <property type="entry name" value="Kelch motif"/>
    <property type="match status" value="1"/>
</dbReference>
<dbReference type="InterPro" id="IPR000210">
    <property type="entry name" value="BTB/POZ_dom"/>
</dbReference>
<dbReference type="InterPro" id="IPR011333">
    <property type="entry name" value="SKP1/BTB/POZ_sf"/>
</dbReference>
<feature type="domain" description="BTB" evidence="3">
    <location>
        <begin position="13"/>
        <end position="77"/>
    </location>
</feature>
<gene>
    <name evidence="4" type="ORF">PUN28_018575</name>
</gene>
<proteinExistence type="predicted"/>
<keyword evidence="5" id="KW-1185">Reference proteome</keyword>
<dbReference type="PANTHER" id="PTHR45632:SF3">
    <property type="entry name" value="KELCH-LIKE PROTEIN 32"/>
    <property type="match status" value="1"/>
</dbReference>
<evidence type="ECO:0000256" key="2">
    <source>
        <dbReference type="ARBA" id="ARBA00022737"/>
    </source>
</evidence>
<comment type="caution">
    <text evidence="4">The sequence shown here is derived from an EMBL/GenBank/DDBJ whole genome shotgun (WGS) entry which is preliminary data.</text>
</comment>
<dbReference type="Gene3D" id="2.120.10.80">
    <property type="entry name" value="Kelch-type beta propeller"/>
    <property type="match status" value="1"/>
</dbReference>
<accession>A0AAW2EFZ8</accession>
<name>A0AAW2EFZ8_9HYME</name>
<evidence type="ECO:0000256" key="1">
    <source>
        <dbReference type="ARBA" id="ARBA00022441"/>
    </source>
</evidence>
<evidence type="ECO:0000313" key="5">
    <source>
        <dbReference type="Proteomes" id="UP001430953"/>
    </source>
</evidence>
<dbReference type="AlphaFoldDB" id="A0AAW2EFZ8"/>
<evidence type="ECO:0000313" key="4">
    <source>
        <dbReference type="EMBL" id="KAL0102137.1"/>
    </source>
</evidence>
<dbReference type="EMBL" id="JADYXP020000023">
    <property type="protein sequence ID" value="KAL0102137.1"/>
    <property type="molecule type" value="Genomic_DNA"/>
</dbReference>
<dbReference type="InterPro" id="IPR015915">
    <property type="entry name" value="Kelch-typ_b-propeller"/>
</dbReference>
<dbReference type="Pfam" id="PF00651">
    <property type="entry name" value="BTB"/>
    <property type="match status" value="1"/>
</dbReference>
<dbReference type="Proteomes" id="UP001430953">
    <property type="component" value="Unassembled WGS sequence"/>
</dbReference>
<reference evidence="4 5" key="1">
    <citation type="submission" date="2023-03" db="EMBL/GenBank/DDBJ databases">
        <title>High recombination rates correlate with genetic variation in Cardiocondyla obscurior ants.</title>
        <authorList>
            <person name="Errbii M."/>
        </authorList>
    </citation>
    <scope>NUCLEOTIDE SEQUENCE [LARGE SCALE GENOMIC DNA]</scope>
    <source>
        <strain evidence="4">Alpha-2009</strain>
        <tissue evidence="4">Whole body</tissue>
    </source>
</reference>
<dbReference type="Gene3D" id="3.30.710.10">
    <property type="entry name" value="Potassium Channel Kv1.1, Chain A"/>
    <property type="match status" value="1"/>
</dbReference>
<keyword evidence="1" id="KW-0880">Kelch repeat</keyword>
<sequence>MGDDNRENERAHETVTLILKDERFEVEKKKLIVKSQYFAALLSPNYLERNRTEYVINYDISSTLLQDFIDWIHNDKIIFLFEMTSDESKLLDRLLTLLELSVLFAADNLIENITDKLEREFMSPKYVIHIWLIAQELNISILRDLSLACCLDRFIELPLESVCKLSQENFMKLVGNINLRYIKHNALHLVKQINFQLSKILIEWKRYNNDCTSEICIDSFFSSKNKEGKICHSIVSYKDKNSDQFIHCWDGNNFFQLTSFQYPTDITEQCLNTGKALEGVQVIGRRYDLYLCGGEYGIGSGRFNKNIWRYSLISKKWFLETVMPKERRHMITVFLNNNKLVLVYGVGKYRQKLQTIDIYDIYTGVWTSSNAEVDLQFTSVPTHFVSKNKLIVTEYMPIFYIYFLNQDIWKVMEFQGLQTMPVMSLENMPCYFDFNQDKIILKAVTDTCNMKNCNFAIKPMTFQGKNTIKMTSNAEIKENKIFLLPTKNTEFNLYLMPFLDANEKSHVLLCVDIYDKDKADFNVHLHNIPIQNLTKFHPWISNRSSIFFGLCNPADLHTTNTQFIKFITH</sequence>
<organism evidence="4 5">
    <name type="scientific">Cardiocondyla obscurior</name>
    <dbReference type="NCBI Taxonomy" id="286306"/>
    <lineage>
        <taxon>Eukaryota</taxon>
        <taxon>Metazoa</taxon>
        <taxon>Ecdysozoa</taxon>
        <taxon>Arthropoda</taxon>
        <taxon>Hexapoda</taxon>
        <taxon>Insecta</taxon>
        <taxon>Pterygota</taxon>
        <taxon>Neoptera</taxon>
        <taxon>Endopterygota</taxon>
        <taxon>Hymenoptera</taxon>
        <taxon>Apocrita</taxon>
        <taxon>Aculeata</taxon>
        <taxon>Formicoidea</taxon>
        <taxon>Formicidae</taxon>
        <taxon>Myrmicinae</taxon>
        <taxon>Cardiocondyla</taxon>
    </lineage>
</organism>
<keyword evidence="2" id="KW-0677">Repeat</keyword>
<dbReference type="SUPFAM" id="SSF54695">
    <property type="entry name" value="POZ domain"/>
    <property type="match status" value="1"/>
</dbReference>
<dbReference type="PANTHER" id="PTHR45632">
    <property type="entry name" value="LD33804P"/>
    <property type="match status" value="1"/>
</dbReference>
<dbReference type="SMART" id="SM00225">
    <property type="entry name" value="BTB"/>
    <property type="match status" value="1"/>
</dbReference>
<dbReference type="PROSITE" id="PS50097">
    <property type="entry name" value="BTB"/>
    <property type="match status" value="1"/>
</dbReference>